<organism evidence="1 2">
    <name type="scientific">Bythopirellula goksoeyrii</name>
    <dbReference type="NCBI Taxonomy" id="1400387"/>
    <lineage>
        <taxon>Bacteria</taxon>
        <taxon>Pseudomonadati</taxon>
        <taxon>Planctomycetota</taxon>
        <taxon>Planctomycetia</taxon>
        <taxon>Pirellulales</taxon>
        <taxon>Lacipirellulaceae</taxon>
        <taxon>Bythopirellula</taxon>
    </lineage>
</organism>
<evidence type="ECO:0008006" key="3">
    <source>
        <dbReference type="Google" id="ProtNLM"/>
    </source>
</evidence>
<accession>A0A5B9QT95</accession>
<dbReference type="KEGG" id="bgok:Pr1d_46720"/>
<protein>
    <recommendedName>
        <fullName evidence="3">mRNA interferase HigB</fullName>
    </recommendedName>
</protein>
<sequence length="101" mass="12123">MNIISRPAILEAQRRHPRCRKWLEEWWRNARSAQWTSLEDVRRTYPSADQVNKFLIFDAPEAKRLIVGIRYSRETPYRGGTLFVKEFLTHSDYVRGNWKKG</sequence>
<dbReference type="RefSeq" id="WP_148075580.1">
    <property type="nucleotide sequence ID" value="NZ_CP042913.1"/>
</dbReference>
<proteinExistence type="predicted"/>
<name>A0A5B9QT95_9BACT</name>
<evidence type="ECO:0000313" key="1">
    <source>
        <dbReference type="EMBL" id="QEG37331.1"/>
    </source>
</evidence>
<gene>
    <name evidence="1" type="ORF">Pr1d_46720</name>
</gene>
<reference evidence="1 2" key="1">
    <citation type="submission" date="2019-08" db="EMBL/GenBank/DDBJ databases">
        <title>Deep-cultivation of Planctomycetes and their phenomic and genomic characterization uncovers novel biology.</title>
        <authorList>
            <person name="Wiegand S."/>
            <person name="Jogler M."/>
            <person name="Boedeker C."/>
            <person name="Pinto D."/>
            <person name="Vollmers J."/>
            <person name="Rivas-Marin E."/>
            <person name="Kohn T."/>
            <person name="Peeters S.H."/>
            <person name="Heuer A."/>
            <person name="Rast P."/>
            <person name="Oberbeckmann S."/>
            <person name="Bunk B."/>
            <person name="Jeske O."/>
            <person name="Meyerdierks A."/>
            <person name="Storesund J.E."/>
            <person name="Kallscheuer N."/>
            <person name="Luecker S."/>
            <person name="Lage O.M."/>
            <person name="Pohl T."/>
            <person name="Merkel B.J."/>
            <person name="Hornburger P."/>
            <person name="Mueller R.-W."/>
            <person name="Bruemmer F."/>
            <person name="Labrenz M."/>
            <person name="Spormann A.M."/>
            <person name="Op den Camp H."/>
            <person name="Overmann J."/>
            <person name="Amann R."/>
            <person name="Jetten M.S.M."/>
            <person name="Mascher T."/>
            <person name="Medema M.H."/>
            <person name="Devos D.P."/>
            <person name="Kaster A.-K."/>
            <person name="Ovreas L."/>
            <person name="Rohde M."/>
            <person name="Galperin M.Y."/>
            <person name="Jogler C."/>
        </authorList>
    </citation>
    <scope>NUCLEOTIDE SEQUENCE [LARGE SCALE GENOMIC DNA]</scope>
    <source>
        <strain evidence="1 2">Pr1d</strain>
    </source>
</reference>
<dbReference type="OrthoDB" id="9799912at2"/>
<dbReference type="GO" id="GO:0003723">
    <property type="term" value="F:RNA binding"/>
    <property type="evidence" value="ECO:0007669"/>
    <property type="project" value="InterPro"/>
</dbReference>
<dbReference type="Pfam" id="PF09907">
    <property type="entry name" value="HigB_toxin"/>
    <property type="match status" value="1"/>
</dbReference>
<dbReference type="EMBL" id="CP042913">
    <property type="protein sequence ID" value="QEG37331.1"/>
    <property type="molecule type" value="Genomic_DNA"/>
</dbReference>
<dbReference type="GO" id="GO:0110001">
    <property type="term" value="C:toxin-antitoxin complex"/>
    <property type="evidence" value="ECO:0007669"/>
    <property type="project" value="InterPro"/>
</dbReference>
<dbReference type="GO" id="GO:0004519">
    <property type="term" value="F:endonuclease activity"/>
    <property type="evidence" value="ECO:0007669"/>
    <property type="project" value="InterPro"/>
</dbReference>
<dbReference type="Proteomes" id="UP000323917">
    <property type="component" value="Chromosome"/>
</dbReference>
<dbReference type="AlphaFoldDB" id="A0A5B9QT95"/>
<dbReference type="InterPro" id="IPR018669">
    <property type="entry name" value="Toxin_HigB"/>
</dbReference>
<evidence type="ECO:0000313" key="2">
    <source>
        <dbReference type="Proteomes" id="UP000323917"/>
    </source>
</evidence>
<keyword evidence="2" id="KW-1185">Reference proteome</keyword>